<feature type="transmembrane region" description="Helical" evidence="7">
    <location>
        <begin position="416"/>
        <end position="435"/>
    </location>
</feature>
<evidence type="ECO:0000256" key="5">
    <source>
        <dbReference type="ARBA" id="ARBA00023136"/>
    </source>
</evidence>
<evidence type="ECO:0000313" key="8">
    <source>
        <dbReference type="EMBL" id="OTA36216.1"/>
    </source>
</evidence>
<dbReference type="InterPro" id="IPR039020">
    <property type="entry name" value="PaxB-like"/>
</dbReference>
<sequence>MADTIPAPLKGKIAIVTGASRGIGAGIALVLARGGCTHISITYAANRTAAEKTVRAIHDINNTIKTCIIQGDVRDLDFGKMVVDESLKGLGVDHVDIMVSNAALLDIENYPPISELPFEQWSGMITSEAWAPLELARNAFKVMPNGGRIIMISSGASKLPQGDPIIPYAAAKAALDAVARNLAVMYAPKNITVNSISVGATRTDTLENAFKAMPGFEQKIEALSPLNRIGTVDDVAEIVGFVASPQAGLVQPKDLALNPPESYLFIQDGLIIACGAVYSLCYVFYIAKTYRDKVFCGPLEYMIAPMAYEFYYAFATTSTNFERGCFLMWYMLDIVFVWVASHCAYPPSQSKVVMLRTYIGAALGVGFFHLLCQIFPDERQQVTAYWTGLLIQFPCGYASLYLMMTRGMEGQSVEIWLTRYFGCVTAYLVFIWRYLNVPDNWGYVNTWPSWLIIFFTMLPETIWPFVYIRTYTLGHHRAGGEGSAADMVPRGKKAGGAGKKKA</sequence>
<feature type="transmembrane region" description="Helical" evidence="7">
    <location>
        <begin position="357"/>
        <end position="376"/>
    </location>
</feature>
<feature type="transmembrane region" description="Helical" evidence="7">
    <location>
        <begin position="326"/>
        <end position="345"/>
    </location>
</feature>
<dbReference type="GO" id="GO:0016829">
    <property type="term" value="F:lyase activity"/>
    <property type="evidence" value="ECO:0007669"/>
    <property type="project" value="InterPro"/>
</dbReference>
<comment type="similarity">
    <text evidence="2">Belongs to the paxB family.</text>
</comment>
<feature type="compositionally biased region" description="Basic residues" evidence="6">
    <location>
        <begin position="490"/>
        <end position="502"/>
    </location>
</feature>
<dbReference type="PANTHER" id="PTHR42038">
    <property type="match status" value="1"/>
</dbReference>
<evidence type="ECO:0000256" key="6">
    <source>
        <dbReference type="SAM" id="MobiDB-lite"/>
    </source>
</evidence>
<dbReference type="PRINTS" id="PR00080">
    <property type="entry name" value="SDRFAMILY"/>
</dbReference>
<reference evidence="8 9" key="1">
    <citation type="submission" date="2017-01" db="EMBL/GenBank/DDBJ databases">
        <title>The recent genome duplication of the halophilic yeast Hortaea werneckii: insights from long-read sequencing.</title>
        <authorList>
            <person name="Sinha S."/>
            <person name="Flibotte S."/>
            <person name="Neira M."/>
            <person name="Lenassi M."/>
            <person name="Gostincar C."/>
            <person name="Stajich J.E."/>
            <person name="Nislow C.E."/>
        </authorList>
    </citation>
    <scope>NUCLEOTIDE SEQUENCE [LARGE SCALE GENOMIC DNA]</scope>
    <source>
        <strain evidence="8 9">EXF-2000</strain>
    </source>
</reference>
<keyword evidence="9" id="KW-1185">Reference proteome</keyword>
<feature type="region of interest" description="Disordered" evidence="6">
    <location>
        <begin position="479"/>
        <end position="502"/>
    </location>
</feature>
<accession>A0A1Z5TJL8</accession>
<organism evidence="8 9">
    <name type="scientific">Hortaea werneckii EXF-2000</name>
    <dbReference type="NCBI Taxonomy" id="1157616"/>
    <lineage>
        <taxon>Eukaryota</taxon>
        <taxon>Fungi</taxon>
        <taxon>Dikarya</taxon>
        <taxon>Ascomycota</taxon>
        <taxon>Pezizomycotina</taxon>
        <taxon>Dothideomycetes</taxon>
        <taxon>Dothideomycetidae</taxon>
        <taxon>Mycosphaerellales</taxon>
        <taxon>Teratosphaeriaceae</taxon>
        <taxon>Hortaea</taxon>
    </lineage>
</organism>
<proteinExistence type="inferred from homology"/>
<dbReference type="GO" id="GO:0016020">
    <property type="term" value="C:membrane"/>
    <property type="evidence" value="ECO:0007669"/>
    <property type="project" value="UniProtKB-SubCell"/>
</dbReference>
<comment type="caution">
    <text evidence="8">The sequence shown here is derived from an EMBL/GenBank/DDBJ whole genome shotgun (WGS) entry which is preliminary data.</text>
</comment>
<dbReference type="SUPFAM" id="SSF51735">
    <property type="entry name" value="NAD(P)-binding Rossmann-fold domains"/>
    <property type="match status" value="1"/>
</dbReference>
<dbReference type="InParanoid" id="A0A1Z5TJL8"/>
<dbReference type="Gene3D" id="3.40.50.720">
    <property type="entry name" value="NAD(P)-binding Rossmann-like Domain"/>
    <property type="match status" value="1"/>
</dbReference>
<keyword evidence="3 7" id="KW-0812">Transmembrane</keyword>
<dbReference type="STRING" id="1157616.A0A1Z5TJL8"/>
<evidence type="ECO:0000256" key="2">
    <source>
        <dbReference type="ARBA" id="ARBA00006757"/>
    </source>
</evidence>
<dbReference type="Pfam" id="PF13561">
    <property type="entry name" value="adh_short_C2"/>
    <property type="match status" value="1"/>
</dbReference>
<dbReference type="PRINTS" id="PR00081">
    <property type="entry name" value="GDHRDH"/>
</dbReference>
<feature type="transmembrane region" description="Helical" evidence="7">
    <location>
        <begin position="447"/>
        <end position="468"/>
    </location>
</feature>
<dbReference type="EMBL" id="MUNK01000034">
    <property type="protein sequence ID" value="OTA36216.1"/>
    <property type="molecule type" value="Genomic_DNA"/>
</dbReference>
<dbReference type="Proteomes" id="UP000194280">
    <property type="component" value="Unassembled WGS sequence"/>
</dbReference>
<gene>
    <name evidence="8" type="ORF">BTJ68_05463</name>
</gene>
<dbReference type="InterPro" id="IPR036291">
    <property type="entry name" value="NAD(P)-bd_dom_sf"/>
</dbReference>
<dbReference type="AlphaFoldDB" id="A0A1Z5TJL8"/>
<evidence type="ECO:0000313" key="9">
    <source>
        <dbReference type="Proteomes" id="UP000194280"/>
    </source>
</evidence>
<keyword evidence="4 7" id="KW-1133">Transmembrane helix</keyword>
<feature type="transmembrane region" description="Helical" evidence="7">
    <location>
        <begin position="382"/>
        <end position="404"/>
    </location>
</feature>
<keyword evidence="5 7" id="KW-0472">Membrane</keyword>
<protein>
    <submittedName>
        <fullName evidence="8">Uncharacterized protein</fullName>
    </submittedName>
</protein>
<evidence type="ECO:0000256" key="7">
    <source>
        <dbReference type="SAM" id="Phobius"/>
    </source>
</evidence>
<feature type="transmembrane region" description="Helical" evidence="7">
    <location>
        <begin position="294"/>
        <end position="314"/>
    </location>
</feature>
<evidence type="ECO:0000256" key="3">
    <source>
        <dbReference type="ARBA" id="ARBA00022692"/>
    </source>
</evidence>
<dbReference type="Pfam" id="PF25129">
    <property type="entry name" value="Pyr4-TMTC"/>
    <property type="match status" value="1"/>
</dbReference>
<name>A0A1Z5TJL8_HORWE</name>
<comment type="subcellular location">
    <subcellularLocation>
        <location evidence="1">Membrane</location>
        <topology evidence="1">Multi-pass membrane protein</topology>
    </subcellularLocation>
</comment>
<dbReference type="OrthoDB" id="5294024at2759"/>
<dbReference type="PANTHER" id="PTHR42038:SF4">
    <property type="entry name" value="INTEGRAL MEMBRANE PROTEIN"/>
    <property type="match status" value="1"/>
</dbReference>
<dbReference type="InterPro" id="IPR002347">
    <property type="entry name" value="SDR_fam"/>
</dbReference>
<feature type="transmembrane region" description="Helical" evidence="7">
    <location>
        <begin position="263"/>
        <end position="287"/>
    </location>
</feature>
<evidence type="ECO:0000256" key="1">
    <source>
        <dbReference type="ARBA" id="ARBA00004141"/>
    </source>
</evidence>
<evidence type="ECO:0000256" key="4">
    <source>
        <dbReference type="ARBA" id="ARBA00022989"/>
    </source>
</evidence>
<dbReference type="VEuPathDB" id="FungiDB:BTJ68_05463"/>